<dbReference type="InterPro" id="IPR009057">
    <property type="entry name" value="Homeodomain-like_sf"/>
</dbReference>
<evidence type="ECO:0000256" key="3">
    <source>
        <dbReference type="ARBA" id="ARBA00023163"/>
    </source>
</evidence>
<feature type="transmembrane region" description="Helical" evidence="5">
    <location>
        <begin position="212"/>
        <end position="235"/>
    </location>
</feature>
<dbReference type="EMBL" id="AFJM02000008">
    <property type="protein sequence ID" value="EMM74644.1"/>
    <property type="molecule type" value="Genomic_DNA"/>
</dbReference>
<dbReference type="PANTHER" id="PTHR43280:SF29">
    <property type="entry name" value="ARAC-FAMILY TRANSCRIPTIONAL REGULATOR"/>
    <property type="match status" value="1"/>
</dbReference>
<comment type="caution">
    <text evidence="7">The sequence shown here is derived from an EMBL/GenBank/DDBJ whole genome shotgun (WGS) entry which is preliminary data.</text>
</comment>
<feature type="transmembrane region" description="Helical" evidence="5">
    <location>
        <begin position="274"/>
        <end position="290"/>
    </location>
</feature>
<dbReference type="PANTHER" id="PTHR43280">
    <property type="entry name" value="ARAC-FAMILY TRANSCRIPTIONAL REGULATOR"/>
    <property type="match status" value="1"/>
</dbReference>
<reference evidence="7 8" key="1">
    <citation type="submission" date="2013-01" db="EMBL/GenBank/DDBJ databases">
        <authorList>
            <person name="Harkins D.M."/>
            <person name="Durkin A.S."/>
            <person name="Brinkac L.M."/>
            <person name="Haft D.H."/>
            <person name="Selengut J.D."/>
            <person name="Sanka R."/>
            <person name="DePew J."/>
            <person name="Purushe J."/>
            <person name="Hospenthal D.R."/>
            <person name="Murray C.K."/>
            <person name="Pimentel G."/>
            <person name="Wasfy M."/>
            <person name="Vinetz J.M."/>
            <person name="Sutton G.G."/>
            <person name="Nierman W.C."/>
            <person name="Fouts D.E."/>
        </authorList>
    </citation>
    <scope>NUCLEOTIDE SEQUENCE [LARGE SCALE GENOMIC DNA]</scope>
    <source>
        <strain evidence="7 8">2006001855</strain>
    </source>
</reference>
<evidence type="ECO:0000313" key="8">
    <source>
        <dbReference type="Proteomes" id="UP000012101"/>
    </source>
</evidence>
<dbReference type="Proteomes" id="UP000012101">
    <property type="component" value="Unassembled WGS sequence"/>
</dbReference>
<dbReference type="InterPro" id="IPR018060">
    <property type="entry name" value="HTH_AraC"/>
</dbReference>
<dbReference type="AlphaFoldDB" id="M6FX42"/>
<dbReference type="SUPFAM" id="SSF46689">
    <property type="entry name" value="Homeodomain-like"/>
    <property type="match status" value="1"/>
</dbReference>
<dbReference type="Pfam" id="PF12833">
    <property type="entry name" value="HTH_18"/>
    <property type="match status" value="1"/>
</dbReference>
<evidence type="ECO:0000313" key="7">
    <source>
        <dbReference type="EMBL" id="EMM74644.1"/>
    </source>
</evidence>
<keyword evidence="2 7" id="KW-0238">DNA-binding</keyword>
<sequence>MIPLCFRKICILQTIELLFRNFIILNRFLNYIFHSLQISKIKRKHIPAFIKKINNNQSRKKRDQARGSRFENSNPTTLKSSSFMNTLIQNFLNYMYNLKILPDFEGRIFLKKFALQKLIEKNIFFTFVFFFVVYLAIRNQIIPEIATSADLSKLKLISLICGVSAYSFLLLRLVILTILGIQVSYQIILRNAAFAIVLSFLFLMYFEKSFSMVITGEFFCFGVCAFTVLESGYLIHFRNFKKEYYSLLPILGGIGFGALLNLIGTLFYNVYWNNISYYTYMFSIFILYLLKRKIKIQNETDVQKSILNPEIQEIIEQTNPKSGMEAFESNEYTVEEKNLLKEDDLKRAEDRIKGFIQEKLYADDSIRLIDLSAYLGISLHQASFYLNNYKNIGFSDFINQNRMNDAIRLLVEKRNMNLLDIAFECGFNSYTSFHRACKKWTGYSPKGLRTNTFLTNESKNEHIDIPIGSQKVEALSNNFKSNG</sequence>
<feature type="transmembrane region" description="Helical" evidence="5">
    <location>
        <begin position="157"/>
        <end position="181"/>
    </location>
</feature>
<evidence type="ECO:0000259" key="6">
    <source>
        <dbReference type="PROSITE" id="PS01124"/>
    </source>
</evidence>
<protein>
    <submittedName>
        <fullName evidence="7">DNA-binding helix-turn-helix protein</fullName>
    </submittedName>
</protein>
<keyword evidence="3" id="KW-0804">Transcription</keyword>
<proteinExistence type="predicted"/>
<evidence type="ECO:0000256" key="2">
    <source>
        <dbReference type="ARBA" id="ARBA00023125"/>
    </source>
</evidence>
<dbReference type="Gene3D" id="1.10.10.60">
    <property type="entry name" value="Homeodomain-like"/>
    <property type="match status" value="1"/>
</dbReference>
<feature type="domain" description="HTH araC/xylS-type" evidence="6">
    <location>
        <begin position="350"/>
        <end position="451"/>
    </location>
</feature>
<gene>
    <name evidence="7" type="ORF">LEP1GSC038_0521</name>
</gene>
<feature type="transmembrane region" description="Helical" evidence="5">
    <location>
        <begin position="247"/>
        <end position="268"/>
    </location>
</feature>
<feature type="transmembrane region" description="Helical" evidence="5">
    <location>
        <begin position="188"/>
        <end position="206"/>
    </location>
</feature>
<feature type="region of interest" description="Disordered" evidence="4">
    <location>
        <begin position="56"/>
        <end position="77"/>
    </location>
</feature>
<organism evidence="7 8">
    <name type="scientific">Leptospira weilii str. 2006001855</name>
    <dbReference type="NCBI Taxonomy" id="996804"/>
    <lineage>
        <taxon>Bacteria</taxon>
        <taxon>Pseudomonadati</taxon>
        <taxon>Spirochaetota</taxon>
        <taxon>Spirochaetia</taxon>
        <taxon>Leptospirales</taxon>
        <taxon>Leptospiraceae</taxon>
        <taxon>Leptospira</taxon>
    </lineage>
</organism>
<dbReference type="PROSITE" id="PS01124">
    <property type="entry name" value="HTH_ARAC_FAMILY_2"/>
    <property type="match status" value="1"/>
</dbReference>
<dbReference type="GO" id="GO:0043565">
    <property type="term" value="F:sequence-specific DNA binding"/>
    <property type="evidence" value="ECO:0007669"/>
    <property type="project" value="InterPro"/>
</dbReference>
<feature type="transmembrane region" description="Helical" evidence="5">
    <location>
        <begin position="118"/>
        <end position="137"/>
    </location>
</feature>
<dbReference type="SMART" id="SM00342">
    <property type="entry name" value="HTH_ARAC"/>
    <property type="match status" value="1"/>
</dbReference>
<evidence type="ECO:0000256" key="4">
    <source>
        <dbReference type="SAM" id="MobiDB-lite"/>
    </source>
</evidence>
<accession>M6FX42</accession>
<keyword evidence="5" id="KW-1133">Transmembrane helix</keyword>
<evidence type="ECO:0000256" key="1">
    <source>
        <dbReference type="ARBA" id="ARBA00023015"/>
    </source>
</evidence>
<keyword evidence="5" id="KW-0812">Transmembrane</keyword>
<keyword evidence="1" id="KW-0805">Transcription regulation</keyword>
<keyword evidence="5" id="KW-0472">Membrane</keyword>
<dbReference type="GO" id="GO:0003700">
    <property type="term" value="F:DNA-binding transcription factor activity"/>
    <property type="evidence" value="ECO:0007669"/>
    <property type="project" value="InterPro"/>
</dbReference>
<name>M6FX42_9LEPT</name>
<evidence type="ECO:0000256" key="5">
    <source>
        <dbReference type="SAM" id="Phobius"/>
    </source>
</evidence>